<feature type="active site" evidence="4">
    <location>
        <position position="195"/>
    </location>
</feature>
<evidence type="ECO:0000256" key="1">
    <source>
        <dbReference type="ARBA" id="ARBA00009545"/>
    </source>
</evidence>
<evidence type="ECO:0000256" key="5">
    <source>
        <dbReference type="PIRSR" id="PIRSR607724-2"/>
    </source>
</evidence>
<dbReference type="GO" id="GO:0005975">
    <property type="term" value="P:carbohydrate metabolic process"/>
    <property type="evidence" value="ECO:0007669"/>
    <property type="project" value="InterPro"/>
</dbReference>
<evidence type="ECO:0000259" key="8">
    <source>
        <dbReference type="Pfam" id="PF20811"/>
    </source>
</evidence>
<dbReference type="InterPro" id="IPR007724">
    <property type="entry name" value="Poly_GlycHdrlase"/>
</dbReference>
<feature type="compositionally biased region" description="Basic and acidic residues" evidence="6">
    <location>
        <begin position="418"/>
        <end position="430"/>
    </location>
</feature>
<evidence type="ECO:0000313" key="12">
    <source>
        <dbReference type="Proteomes" id="UP000663877"/>
    </source>
</evidence>
<evidence type="ECO:0000313" key="11">
    <source>
        <dbReference type="Proteomes" id="UP000663832"/>
    </source>
</evidence>
<dbReference type="PANTHER" id="PTHR12837:SF0">
    <property type="entry name" value="POLY(ADP-RIBOSE) GLYCOHYDROLASE"/>
    <property type="match status" value="1"/>
</dbReference>
<dbReference type="GO" id="GO:0004649">
    <property type="term" value="F:poly(ADP-ribose) glycohydrolase activity"/>
    <property type="evidence" value="ECO:0007669"/>
    <property type="project" value="UniProtKB-EC"/>
</dbReference>
<feature type="binding site" evidence="5">
    <location>
        <position position="253"/>
    </location>
    <ligand>
        <name>substrate</name>
    </ligand>
</feature>
<proteinExistence type="inferred from homology"/>
<gene>
    <name evidence="9" type="ORF">BJG266_LOCUS33454</name>
    <name evidence="10" type="ORF">QVE165_LOCUS50575</name>
</gene>
<keyword evidence="11" id="KW-1185">Reference proteome</keyword>
<accession>A0A815FC06</accession>
<feature type="domain" description="PARG catalytic Macro" evidence="7">
    <location>
        <begin position="176"/>
        <end position="336"/>
    </location>
</feature>
<protein>
    <recommendedName>
        <fullName evidence="2">poly(ADP-ribose) glycohydrolase</fullName>
        <ecNumber evidence="2">3.2.1.143</ecNumber>
    </recommendedName>
</protein>
<dbReference type="GO" id="GO:1990966">
    <property type="term" value="P:ATP generation from poly-ADP-D-ribose"/>
    <property type="evidence" value="ECO:0007669"/>
    <property type="project" value="TreeGrafter"/>
</dbReference>
<dbReference type="PANTHER" id="PTHR12837">
    <property type="entry name" value="POLY ADP-RIBOSE GLYCOHYDROLASE"/>
    <property type="match status" value="1"/>
</dbReference>
<name>A0A815FC06_9BILA</name>
<dbReference type="GO" id="GO:0006282">
    <property type="term" value="P:regulation of DNA repair"/>
    <property type="evidence" value="ECO:0007669"/>
    <property type="project" value="InterPro"/>
</dbReference>
<reference evidence="9" key="1">
    <citation type="submission" date="2021-02" db="EMBL/GenBank/DDBJ databases">
        <authorList>
            <person name="Nowell W R."/>
        </authorList>
    </citation>
    <scope>NUCLEOTIDE SEQUENCE</scope>
</reference>
<feature type="binding site" evidence="5">
    <location>
        <position position="198"/>
    </location>
    <ligand>
        <name>substrate</name>
    </ligand>
</feature>
<organism evidence="9 12">
    <name type="scientific">Adineta steineri</name>
    <dbReference type="NCBI Taxonomy" id="433720"/>
    <lineage>
        <taxon>Eukaryota</taxon>
        <taxon>Metazoa</taxon>
        <taxon>Spiralia</taxon>
        <taxon>Gnathifera</taxon>
        <taxon>Rotifera</taxon>
        <taxon>Eurotatoria</taxon>
        <taxon>Bdelloidea</taxon>
        <taxon>Adinetida</taxon>
        <taxon>Adinetidae</taxon>
        <taxon>Adineta</taxon>
    </lineage>
</organism>
<dbReference type="Pfam" id="PF20811">
    <property type="entry name" value="PARG_cat_N"/>
    <property type="match status" value="1"/>
</dbReference>
<evidence type="ECO:0000256" key="3">
    <source>
        <dbReference type="ARBA" id="ARBA00022801"/>
    </source>
</evidence>
<dbReference type="Proteomes" id="UP000663877">
    <property type="component" value="Unassembled WGS sequence"/>
</dbReference>
<feature type="domain" description="PARG helical" evidence="8">
    <location>
        <begin position="51"/>
        <end position="155"/>
    </location>
</feature>
<evidence type="ECO:0000256" key="2">
    <source>
        <dbReference type="ARBA" id="ARBA00012255"/>
    </source>
</evidence>
<feature type="active site" evidence="4">
    <location>
        <position position="213"/>
    </location>
</feature>
<evidence type="ECO:0000256" key="4">
    <source>
        <dbReference type="PIRSR" id="PIRSR607724-1"/>
    </source>
</evidence>
<evidence type="ECO:0000256" key="6">
    <source>
        <dbReference type="SAM" id="MobiDB-lite"/>
    </source>
</evidence>
<comment type="similarity">
    <text evidence="1">Belongs to the poly(ADP-ribose) glycohydrolase family.</text>
</comment>
<dbReference type="EC" id="3.2.1.143" evidence="2"/>
<dbReference type="AlphaFoldDB" id="A0A815FC06"/>
<evidence type="ECO:0000259" key="7">
    <source>
        <dbReference type="Pfam" id="PF05028"/>
    </source>
</evidence>
<feature type="region of interest" description="Disordered" evidence="6">
    <location>
        <begin position="418"/>
        <end position="445"/>
    </location>
</feature>
<feature type="binding site" evidence="5">
    <location>
        <position position="212"/>
    </location>
    <ligand>
        <name>substrate</name>
    </ligand>
</feature>
<dbReference type="OrthoDB" id="1937899at2759"/>
<dbReference type="Proteomes" id="UP000663832">
    <property type="component" value="Unassembled WGS sequence"/>
</dbReference>
<dbReference type="EMBL" id="CAJNOM010001005">
    <property type="protein sequence ID" value="CAF1585477.1"/>
    <property type="molecule type" value="Genomic_DNA"/>
</dbReference>
<dbReference type="Pfam" id="PF05028">
    <property type="entry name" value="PARG_cat_C"/>
    <property type="match status" value="1"/>
</dbReference>
<dbReference type="GO" id="GO:0005634">
    <property type="term" value="C:nucleus"/>
    <property type="evidence" value="ECO:0007669"/>
    <property type="project" value="TreeGrafter"/>
</dbReference>
<dbReference type="InterPro" id="IPR048362">
    <property type="entry name" value="PARG_helical"/>
</dbReference>
<evidence type="ECO:0000313" key="9">
    <source>
        <dbReference type="EMBL" id="CAF1323031.1"/>
    </source>
</evidence>
<dbReference type="InterPro" id="IPR046372">
    <property type="entry name" value="PARG_cat_C"/>
</dbReference>
<dbReference type="EMBL" id="CAJNOI010000645">
    <property type="protein sequence ID" value="CAF1323031.1"/>
    <property type="molecule type" value="Genomic_DNA"/>
</dbReference>
<keyword evidence="3" id="KW-0378">Hydrolase</keyword>
<feature type="active site" evidence="4">
    <location>
        <position position="214"/>
    </location>
</feature>
<sequence>MSTITFIAKKRTYIIPQIDVTFQTLTNLFFIDKKYRPCPNLELVIRQLNFDFYHDLLPIIARWASDHTQSNSIIPLQAGTTARVTYTSSQARYILANAFFLNTTTGYGSIDFIDIYHVPFDRVAIERIRCLIEYFRLLSQQEENNNDHRIISIERYSYGEELLDWKKQLVPILESKINVFIDRMEASEEAHGFVDFANKKIHIHSIMPSATQEEILFSCCPEAFLAILVCDTLRSDEIVILRGCKRFVDYSGYGETFKFVGSHLNYNSANIQDILIMDACLSNHFSQYHIDRDLGKVWAAFSKAKNEVIVTGNWGCGVFGGDPTFKFLQQVCATTGITIPTTIILTKKENVVETNLTTITMTTAKGATTSKNPSTTATTATTAKASTTTKEAGMSVFKESLISLESIDGRVYGVHDTEINQDSRESKPDQKGQYPSSESPADACDGNLHTKYVNYGDCSTGYTIRECGLDTGFYLELKRGASLVTGLQICTANDFPERDPLTMSLEGSNQSKSNLTLGSSWNLIYNGTSGLEIDPGRLNCGNVQSTKNSIQYKSYRFLVSSKRDISNSVQYSELKLFEY</sequence>
<evidence type="ECO:0000313" key="10">
    <source>
        <dbReference type="EMBL" id="CAF1585477.1"/>
    </source>
</evidence>
<dbReference type="GO" id="GO:0009225">
    <property type="term" value="P:nucleotide-sugar metabolic process"/>
    <property type="evidence" value="ECO:0007669"/>
    <property type="project" value="TreeGrafter"/>
</dbReference>
<comment type="caution">
    <text evidence="9">The sequence shown here is derived from an EMBL/GenBank/DDBJ whole genome shotgun (WGS) entry which is preliminary data.</text>
</comment>
<dbReference type="GO" id="GO:0005737">
    <property type="term" value="C:cytoplasm"/>
    <property type="evidence" value="ECO:0007669"/>
    <property type="project" value="TreeGrafter"/>
</dbReference>